<comment type="caution">
    <text evidence="2">The sequence shown here is derived from an EMBL/GenBank/DDBJ whole genome shotgun (WGS) entry which is preliminary data.</text>
</comment>
<name>A0AAN7BM87_9PEZI</name>
<evidence type="ECO:0000313" key="2">
    <source>
        <dbReference type="EMBL" id="KAK4225929.1"/>
    </source>
</evidence>
<feature type="domain" description="2EXR" evidence="1">
    <location>
        <begin position="3"/>
        <end position="90"/>
    </location>
</feature>
<reference evidence="2" key="1">
    <citation type="journal article" date="2023" name="Mol. Phylogenet. Evol.">
        <title>Genome-scale phylogeny and comparative genomics of the fungal order Sordariales.</title>
        <authorList>
            <person name="Hensen N."/>
            <person name="Bonometti L."/>
            <person name="Westerberg I."/>
            <person name="Brannstrom I.O."/>
            <person name="Guillou S."/>
            <person name="Cros-Aarteil S."/>
            <person name="Calhoun S."/>
            <person name="Haridas S."/>
            <person name="Kuo A."/>
            <person name="Mondo S."/>
            <person name="Pangilinan J."/>
            <person name="Riley R."/>
            <person name="LaButti K."/>
            <person name="Andreopoulos B."/>
            <person name="Lipzen A."/>
            <person name="Chen C."/>
            <person name="Yan M."/>
            <person name="Daum C."/>
            <person name="Ng V."/>
            <person name="Clum A."/>
            <person name="Steindorff A."/>
            <person name="Ohm R.A."/>
            <person name="Martin F."/>
            <person name="Silar P."/>
            <person name="Natvig D.O."/>
            <person name="Lalanne C."/>
            <person name="Gautier V."/>
            <person name="Ament-Velasquez S.L."/>
            <person name="Kruys A."/>
            <person name="Hutchinson M.I."/>
            <person name="Powell A.J."/>
            <person name="Barry K."/>
            <person name="Miller A.N."/>
            <person name="Grigoriev I.V."/>
            <person name="Debuchy R."/>
            <person name="Gladieux P."/>
            <person name="Hiltunen Thoren M."/>
            <person name="Johannesson H."/>
        </authorList>
    </citation>
    <scope>NUCLEOTIDE SEQUENCE</scope>
    <source>
        <strain evidence="2">CBS 990.96</strain>
    </source>
</reference>
<dbReference type="Proteomes" id="UP001301958">
    <property type="component" value="Unassembled WGS sequence"/>
</dbReference>
<evidence type="ECO:0000313" key="3">
    <source>
        <dbReference type="Proteomes" id="UP001301958"/>
    </source>
</evidence>
<dbReference type="InterPro" id="IPR045518">
    <property type="entry name" value="2EXR"/>
</dbReference>
<proteinExistence type="predicted"/>
<dbReference type="AlphaFoldDB" id="A0AAN7BM87"/>
<dbReference type="Pfam" id="PF20150">
    <property type="entry name" value="2EXR"/>
    <property type="match status" value="1"/>
</dbReference>
<keyword evidence="3" id="KW-1185">Reference proteome</keyword>
<accession>A0AAN7BM87</accession>
<reference evidence="2" key="2">
    <citation type="submission" date="2023-05" db="EMBL/GenBank/DDBJ databases">
        <authorList>
            <consortium name="Lawrence Berkeley National Laboratory"/>
            <person name="Steindorff A."/>
            <person name="Hensen N."/>
            <person name="Bonometti L."/>
            <person name="Westerberg I."/>
            <person name="Brannstrom I.O."/>
            <person name="Guillou S."/>
            <person name="Cros-Aarteil S."/>
            <person name="Calhoun S."/>
            <person name="Haridas S."/>
            <person name="Kuo A."/>
            <person name="Mondo S."/>
            <person name="Pangilinan J."/>
            <person name="Riley R."/>
            <person name="Labutti K."/>
            <person name="Andreopoulos B."/>
            <person name="Lipzen A."/>
            <person name="Chen C."/>
            <person name="Yanf M."/>
            <person name="Daum C."/>
            <person name="Ng V."/>
            <person name="Clum A."/>
            <person name="Ohm R."/>
            <person name="Martin F."/>
            <person name="Silar P."/>
            <person name="Natvig D."/>
            <person name="Lalanne C."/>
            <person name="Gautier V."/>
            <person name="Ament-Velasquez S.L."/>
            <person name="Kruys A."/>
            <person name="Hutchinson M.I."/>
            <person name="Powell A.J."/>
            <person name="Barry K."/>
            <person name="Miller A.N."/>
            <person name="Grigoriev I.V."/>
            <person name="Debuchy R."/>
            <person name="Gladieux P."/>
            <person name="Thoren M.H."/>
            <person name="Johannesson H."/>
        </authorList>
    </citation>
    <scope>NUCLEOTIDE SEQUENCE</scope>
    <source>
        <strain evidence="2">CBS 990.96</strain>
    </source>
</reference>
<dbReference type="EMBL" id="MU865356">
    <property type="protein sequence ID" value="KAK4225929.1"/>
    <property type="molecule type" value="Genomic_DNA"/>
</dbReference>
<evidence type="ECO:0000259" key="1">
    <source>
        <dbReference type="Pfam" id="PF20150"/>
    </source>
</evidence>
<sequence length="184" mass="20999">MEFTVFPELPAEIRQKIWRLAALDQSYSPAIGNLQTMASMEFQPGVDKTPKLMVQPAPNRALLVTNTEAHEIALLKPQPARSFNPDTNVLYICCSSVWDDFFNKFSDTRRSRSPRLDMIRKDSGILKVRHIALSMRFASLDYWKFNNLVPQALGDLHKLEKISIVKTSPSICLSFLSIPRNQTF</sequence>
<gene>
    <name evidence="2" type="ORF">QBC38DRAFT_481662</name>
</gene>
<protein>
    <recommendedName>
        <fullName evidence="1">2EXR domain-containing protein</fullName>
    </recommendedName>
</protein>
<organism evidence="2 3">
    <name type="scientific">Podospora fimiseda</name>
    <dbReference type="NCBI Taxonomy" id="252190"/>
    <lineage>
        <taxon>Eukaryota</taxon>
        <taxon>Fungi</taxon>
        <taxon>Dikarya</taxon>
        <taxon>Ascomycota</taxon>
        <taxon>Pezizomycotina</taxon>
        <taxon>Sordariomycetes</taxon>
        <taxon>Sordariomycetidae</taxon>
        <taxon>Sordariales</taxon>
        <taxon>Podosporaceae</taxon>
        <taxon>Podospora</taxon>
    </lineage>
</organism>